<keyword evidence="3" id="KW-1185">Reference proteome</keyword>
<name>A0ABP3AJV5_MYCUL</name>
<sequence length="134" mass="14287">MHRSSTATKADQVSMTDHKRSAAHPTALGNLRSGDNIQHAIGGCPPTGAHRWTGRHHHRVGPAVRHPDCALVHDASDRRAAWSLVLVAPNSTAEAACAETMNTPVGQAAHPVISPQGETDFPSGEEFAQVKRPR</sequence>
<accession>A0ABP3AJV5</accession>
<evidence type="ECO:0000313" key="2">
    <source>
        <dbReference type="EMBL" id="EUA91473.1"/>
    </source>
</evidence>
<comment type="caution">
    <text evidence="2">The sequence shown here is derived from an EMBL/GenBank/DDBJ whole genome shotgun (WGS) entry which is preliminary data.</text>
</comment>
<evidence type="ECO:0000313" key="3">
    <source>
        <dbReference type="Proteomes" id="UP000020681"/>
    </source>
</evidence>
<evidence type="ECO:0000256" key="1">
    <source>
        <dbReference type="SAM" id="MobiDB-lite"/>
    </source>
</evidence>
<protein>
    <submittedName>
        <fullName evidence="2">Transport membrane protein C</fullName>
    </submittedName>
</protein>
<feature type="region of interest" description="Disordered" evidence="1">
    <location>
        <begin position="107"/>
        <end position="134"/>
    </location>
</feature>
<proteinExistence type="predicted"/>
<feature type="compositionally biased region" description="Polar residues" evidence="1">
    <location>
        <begin position="1"/>
        <end position="15"/>
    </location>
</feature>
<dbReference type="Proteomes" id="UP000020681">
    <property type="component" value="Unassembled WGS sequence"/>
</dbReference>
<gene>
    <name evidence="2" type="ORF">I551_2052</name>
</gene>
<dbReference type="EMBL" id="JAOL01000088">
    <property type="protein sequence ID" value="EUA91473.1"/>
    <property type="molecule type" value="Genomic_DNA"/>
</dbReference>
<organism evidence="2 3">
    <name type="scientific">Mycobacterium ulcerans str. Harvey</name>
    <dbReference type="NCBI Taxonomy" id="1299332"/>
    <lineage>
        <taxon>Bacteria</taxon>
        <taxon>Bacillati</taxon>
        <taxon>Actinomycetota</taxon>
        <taxon>Actinomycetes</taxon>
        <taxon>Mycobacteriales</taxon>
        <taxon>Mycobacteriaceae</taxon>
        <taxon>Mycobacterium</taxon>
        <taxon>Mycobacterium ulcerans group</taxon>
    </lineage>
</organism>
<feature type="region of interest" description="Disordered" evidence="1">
    <location>
        <begin position="1"/>
        <end position="59"/>
    </location>
</feature>
<reference evidence="2 3" key="1">
    <citation type="submission" date="2014-01" db="EMBL/GenBank/DDBJ databases">
        <authorList>
            <person name="Dobos K."/>
            <person name="Lenaerts A."/>
            <person name="Ordway D."/>
            <person name="DeGroote M.A."/>
            <person name="Parker T."/>
            <person name="Sizemore C."/>
            <person name="Tallon L.J."/>
            <person name="Sadzewicz L.K."/>
            <person name="Sengamalay N."/>
            <person name="Fraser C.M."/>
            <person name="Hine E."/>
            <person name="Shefchek K.A."/>
            <person name="Das S.P."/>
            <person name="Tettelin H."/>
        </authorList>
    </citation>
    <scope>NUCLEOTIDE SEQUENCE [LARGE SCALE GENOMIC DNA]</scope>
    <source>
        <strain evidence="2 3">Harvey</strain>
    </source>
</reference>